<evidence type="ECO:0000256" key="1">
    <source>
        <dbReference type="SAM" id="MobiDB-lite"/>
    </source>
</evidence>
<dbReference type="InterPro" id="IPR011993">
    <property type="entry name" value="PH-like_dom_sf"/>
</dbReference>
<protein>
    <submittedName>
        <fullName evidence="4">PCI domain-containing protein</fullName>
    </submittedName>
</protein>
<feature type="compositionally biased region" description="Polar residues" evidence="1">
    <location>
        <begin position="20"/>
        <end position="31"/>
    </location>
</feature>
<dbReference type="Gene3D" id="2.30.29.30">
    <property type="entry name" value="Pleckstrin-homology domain (PH domain)/Phosphotyrosine-binding domain (PTB)"/>
    <property type="match status" value="1"/>
</dbReference>
<reference evidence="4" key="1">
    <citation type="submission" date="2017-02" db="UniProtKB">
        <authorList>
            <consortium name="WormBaseParasite"/>
        </authorList>
    </citation>
    <scope>IDENTIFICATION</scope>
</reference>
<dbReference type="OrthoDB" id="5874588at2759"/>
<gene>
    <name evidence="2" type="ORF">EVEC_LOCUS9712</name>
</gene>
<dbReference type="Proteomes" id="UP000274131">
    <property type="component" value="Unassembled WGS sequence"/>
</dbReference>
<dbReference type="AlphaFoldDB" id="A0A0N4VHR6"/>
<evidence type="ECO:0000313" key="2">
    <source>
        <dbReference type="EMBL" id="VDD94961.1"/>
    </source>
</evidence>
<keyword evidence="3" id="KW-1185">Reference proteome</keyword>
<evidence type="ECO:0000313" key="3">
    <source>
        <dbReference type="Proteomes" id="UP000274131"/>
    </source>
</evidence>
<name>A0A0N4VHR6_ENTVE</name>
<sequence length="356" mass="39721">MVLQLLVGRALSSFPLFGGNTSQSTEISSPSHPREHASGIPNIRTTHRIQRFITFFSSSDNQGKQAGNISGVPGSSAGKRYIKKASTATVAGSNVTSAFIPIYAKEVRKQGQLYHQETALGESLKNAQKRWEQCWAVLQAYNLYLCRQLSSYVSDETQEKSGKIFRFSNFSFFAVLVSVVVDGEHSAEWKGEGDCMILCFVGLEENKNCMLRMAVGGNTGCRNSILNIPGDSKTIDLRSAIIDIAYELLHCKDDQRAHVLRVVTQKRTEHLLQAARLLVSPKFIQRIKRNIGFSEEEMLNWIGNMQQASTSEISKKNECGLTSRKISDGVTLEKSNISFKRDEQVKYRPNLDGIEE</sequence>
<evidence type="ECO:0000313" key="4">
    <source>
        <dbReference type="WBParaSite" id="EVEC_0001036701-mRNA-1"/>
    </source>
</evidence>
<dbReference type="WBParaSite" id="EVEC_0001036701-mRNA-1">
    <property type="protein sequence ID" value="EVEC_0001036701-mRNA-1"/>
    <property type="gene ID" value="EVEC_0001036701"/>
</dbReference>
<dbReference type="SUPFAM" id="SSF50729">
    <property type="entry name" value="PH domain-like"/>
    <property type="match status" value="1"/>
</dbReference>
<dbReference type="STRING" id="51028.A0A0N4VHR6"/>
<dbReference type="EMBL" id="UXUI01010247">
    <property type="protein sequence ID" value="VDD94961.1"/>
    <property type="molecule type" value="Genomic_DNA"/>
</dbReference>
<proteinExistence type="predicted"/>
<organism evidence="4">
    <name type="scientific">Enterobius vermicularis</name>
    <name type="common">Human pinworm</name>
    <dbReference type="NCBI Taxonomy" id="51028"/>
    <lineage>
        <taxon>Eukaryota</taxon>
        <taxon>Metazoa</taxon>
        <taxon>Ecdysozoa</taxon>
        <taxon>Nematoda</taxon>
        <taxon>Chromadorea</taxon>
        <taxon>Rhabditida</taxon>
        <taxon>Spirurina</taxon>
        <taxon>Oxyuridomorpha</taxon>
        <taxon>Oxyuroidea</taxon>
        <taxon>Oxyuridae</taxon>
        <taxon>Enterobius</taxon>
    </lineage>
</organism>
<accession>A0A0N4VHR6</accession>
<feature type="region of interest" description="Disordered" evidence="1">
    <location>
        <begin position="20"/>
        <end position="39"/>
    </location>
</feature>
<reference evidence="2 3" key="2">
    <citation type="submission" date="2018-10" db="EMBL/GenBank/DDBJ databases">
        <authorList>
            <consortium name="Pathogen Informatics"/>
        </authorList>
    </citation>
    <scope>NUCLEOTIDE SEQUENCE [LARGE SCALE GENOMIC DNA]</scope>
</reference>